<evidence type="ECO:0000313" key="9">
    <source>
        <dbReference type="Proteomes" id="UP000078541"/>
    </source>
</evidence>
<evidence type="ECO:0000256" key="6">
    <source>
        <dbReference type="SAM" id="Phobius"/>
    </source>
</evidence>
<keyword evidence="2" id="KW-0813">Transport</keyword>
<feature type="transmembrane region" description="Helical" evidence="6">
    <location>
        <begin position="126"/>
        <end position="148"/>
    </location>
</feature>
<comment type="subcellular location">
    <subcellularLocation>
        <location evidence="1">Membrane</location>
        <topology evidence="1">Multi-pass membrane protein</topology>
    </subcellularLocation>
</comment>
<feature type="transmembrane region" description="Helical" evidence="6">
    <location>
        <begin position="332"/>
        <end position="365"/>
    </location>
</feature>
<dbReference type="SUPFAM" id="SSF103473">
    <property type="entry name" value="MFS general substrate transporter"/>
    <property type="match status" value="1"/>
</dbReference>
<feature type="transmembrane region" description="Helical" evidence="6">
    <location>
        <begin position="12"/>
        <end position="34"/>
    </location>
</feature>
<feature type="transmembrane region" description="Helical" evidence="6">
    <location>
        <begin position="385"/>
        <end position="405"/>
    </location>
</feature>
<feature type="transmembrane region" description="Helical" evidence="6">
    <location>
        <begin position="270"/>
        <end position="289"/>
    </location>
</feature>
<dbReference type="Pfam" id="PF07690">
    <property type="entry name" value="MFS_1"/>
    <property type="match status" value="1"/>
</dbReference>
<name>A0A195FKS5_9HYME</name>
<proteinExistence type="predicted"/>
<dbReference type="GO" id="GO:0031526">
    <property type="term" value="C:brush border membrane"/>
    <property type="evidence" value="ECO:0007669"/>
    <property type="project" value="TreeGrafter"/>
</dbReference>
<evidence type="ECO:0000256" key="5">
    <source>
        <dbReference type="ARBA" id="ARBA00023136"/>
    </source>
</evidence>
<keyword evidence="4 6" id="KW-1133">Transmembrane helix</keyword>
<feature type="transmembrane region" description="Helical" evidence="6">
    <location>
        <begin position="301"/>
        <end position="320"/>
    </location>
</feature>
<dbReference type="InterPro" id="IPR020846">
    <property type="entry name" value="MFS_dom"/>
</dbReference>
<evidence type="ECO:0000256" key="1">
    <source>
        <dbReference type="ARBA" id="ARBA00004141"/>
    </source>
</evidence>
<gene>
    <name evidence="8" type="ORF">ALC56_04753</name>
</gene>
<keyword evidence="5 6" id="KW-0472">Membrane</keyword>
<sequence length="465" mass="51076">MNETKDNTVQVVFISLLLDLLAFTMILPLLPALLDHYKEIEKEHGLYSTIMNRMKSIQIFFDAPDKVSTVLFGGFLGSMYSFLQFLGSPIIGALSDIYGRKPLMLLCLIGISFSYLLWALSANFGIFVLARFVGGISKGNISLAMAIISDVTSPKMRGKAMALVGIAFSIGFVVGPMIGAFFAWISSNNREGTWYVIPALFAFFLALSDLFFVTYYLKESLSLKHRATTLAKGLSGAISYINPVDLFQFNGVLNLSREDQQDLKILGRAYFIYLLIYSGLEFTLTFLTHHTFGFTSMQQGWMFLGIGLIMAVLQGGWVRHIPPNKTKTISELGLWLIIPAFICIGVASNVQMLCIGIFLFAVLHSNLSFKYSICNNTYCSNSCSILSIAATAMVVTCVMTLVTRIGPEHQKGVITGIFRSLGALARACGPIVASSAFWCIGSTTTYLIGALLLTLPPLILHSMRT</sequence>
<evidence type="ECO:0000256" key="4">
    <source>
        <dbReference type="ARBA" id="ARBA00022989"/>
    </source>
</evidence>
<dbReference type="Proteomes" id="UP000078541">
    <property type="component" value="Unassembled WGS sequence"/>
</dbReference>
<dbReference type="PANTHER" id="PTHR23504">
    <property type="entry name" value="MAJOR FACILITATOR SUPERFAMILY DOMAIN-CONTAINING PROTEIN 10"/>
    <property type="match status" value="1"/>
</dbReference>
<dbReference type="FunFam" id="1.20.1250.20:FF:000223">
    <property type="entry name" value="Major facilitator superfamily domain-containing protein"/>
    <property type="match status" value="1"/>
</dbReference>
<dbReference type="InterPro" id="IPR011701">
    <property type="entry name" value="MFS"/>
</dbReference>
<feature type="transmembrane region" description="Helical" evidence="6">
    <location>
        <begin position="103"/>
        <end position="120"/>
    </location>
</feature>
<feature type="transmembrane region" description="Helical" evidence="6">
    <location>
        <begin position="160"/>
        <end position="186"/>
    </location>
</feature>
<keyword evidence="3 6" id="KW-0812">Transmembrane</keyword>
<evidence type="ECO:0000256" key="2">
    <source>
        <dbReference type="ARBA" id="ARBA00022448"/>
    </source>
</evidence>
<evidence type="ECO:0000313" key="8">
    <source>
        <dbReference type="EMBL" id="KYN40862.1"/>
    </source>
</evidence>
<dbReference type="GO" id="GO:0022857">
    <property type="term" value="F:transmembrane transporter activity"/>
    <property type="evidence" value="ECO:0007669"/>
    <property type="project" value="InterPro"/>
</dbReference>
<keyword evidence="9" id="KW-1185">Reference proteome</keyword>
<feature type="domain" description="Major facilitator superfamily (MFS) profile" evidence="7">
    <location>
        <begin position="8"/>
        <end position="465"/>
    </location>
</feature>
<dbReference type="EMBL" id="KQ981512">
    <property type="protein sequence ID" value="KYN40862.1"/>
    <property type="molecule type" value="Genomic_DNA"/>
</dbReference>
<dbReference type="InterPro" id="IPR036259">
    <property type="entry name" value="MFS_trans_sf"/>
</dbReference>
<organism evidence="8 9">
    <name type="scientific">Trachymyrmex septentrionalis</name>
    <dbReference type="NCBI Taxonomy" id="34720"/>
    <lineage>
        <taxon>Eukaryota</taxon>
        <taxon>Metazoa</taxon>
        <taxon>Ecdysozoa</taxon>
        <taxon>Arthropoda</taxon>
        <taxon>Hexapoda</taxon>
        <taxon>Insecta</taxon>
        <taxon>Pterygota</taxon>
        <taxon>Neoptera</taxon>
        <taxon>Endopterygota</taxon>
        <taxon>Hymenoptera</taxon>
        <taxon>Apocrita</taxon>
        <taxon>Aculeata</taxon>
        <taxon>Formicoidea</taxon>
        <taxon>Formicidae</taxon>
        <taxon>Myrmicinae</taxon>
        <taxon>Trachymyrmex</taxon>
    </lineage>
</organism>
<evidence type="ECO:0000256" key="3">
    <source>
        <dbReference type="ARBA" id="ARBA00022692"/>
    </source>
</evidence>
<reference evidence="8 9" key="1">
    <citation type="submission" date="2016-03" db="EMBL/GenBank/DDBJ databases">
        <title>Trachymyrmex septentrionalis WGS genome.</title>
        <authorList>
            <person name="Nygaard S."/>
            <person name="Hu H."/>
            <person name="Boomsma J."/>
            <person name="Zhang G."/>
        </authorList>
    </citation>
    <scope>NUCLEOTIDE SEQUENCE [LARGE SCALE GENOMIC DNA]</scope>
    <source>
        <strain evidence="8">Tsep2-gDNA-1</strain>
        <tissue evidence="8">Whole body</tissue>
    </source>
</reference>
<dbReference type="AlphaFoldDB" id="A0A195FKS5"/>
<feature type="transmembrane region" description="Helical" evidence="6">
    <location>
        <begin position="70"/>
        <end position="91"/>
    </location>
</feature>
<dbReference type="PROSITE" id="PS50850">
    <property type="entry name" value="MFS"/>
    <property type="match status" value="1"/>
</dbReference>
<protein>
    <submittedName>
        <fullName evidence="8">Major facilitator superfamily domain-containing protein 10</fullName>
    </submittedName>
</protein>
<dbReference type="PANTHER" id="PTHR23504:SF31">
    <property type="entry name" value="MAJOR FACILITATOR SUPERFAMILY DOMAIN-CONTAINING PROTEIN 10"/>
    <property type="match status" value="1"/>
</dbReference>
<dbReference type="STRING" id="34720.A0A195FKS5"/>
<feature type="transmembrane region" description="Helical" evidence="6">
    <location>
        <begin position="192"/>
        <end position="217"/>
    </location>
</feature>
<dbReference type="Gene3D" id="1.20.1250.20">
    <property type="entry name" value="MFS general substrate transporter like domains"/>
    <property type="match status" value="1"/>
</dbReference>
<accession>A0A195FKS5</accession>
<evidence type="ECO:0000259" key="7">
    <source>
        <dbReference type="PROSITE" id="PS50850"/>
    </source>
</evidence>